<dbReference type="HAMAP" id="MF_00087">
    <property type="entry name" value="Glu_tRNA_reductase"/>
    <property type="match status" value="1"/>
</dbReference>
<evidence type="ECO:0000256" key="3">
    <source>
        <dbReference type="ARBA" id="ARBA00012970"/>
    </source>
</evidence>
<dbReference type="UniPathway" id="UPA00251">
    <property type="reaction ID" value="UER00316"/>
</dbReference>
<evidence type="ECO:0000259" key="15">
    <source>
        <dbReference type="Pfam" id="PF05201"/>
    </source>
</evidence>
<comment type="similarity">
    <text evidence="2 9">Belongs to the glutamyl-tRNA reductase family.</text>
</comment>
<evidence type="ECO:0000256" key="5">
    <source>
        <dbReference type="ARBA" id="ARBA00023002"/>
    </source>
</evidence>
<dbReference type="GO" id="GO:0008883">
    <property type="term" value="F:glutamyl-tRNA reductase activity"/>
    <property type="evidence" value="ECO:0007669"/>
    <property type="project" value="UniProtKB-UniRule"/>
</dbReference>
<comment type="miscellaneous">
    <text evidence="9">During catalysis, the active site Cys acts as a nucleophile attacking the alpha-carbonyl group of tRNA-bound glutamate with the formation of a thioester intermediate between enzyme and glutamate, and the concomitant release of tRNA(Glu). The thioester intermediate is finally reduced by direct hydride transfer from NADPH, to form the product GSA.</text>
</comment>
<evidence type="ECO:0000256" key="2">
    <source>
        <dbReference type="ARBA" id="ARBA00005916"/>
    </source>
</evidence>
<comment type="subunit">
    <text evidence="9">Homodimer.</text>
</comment>
<dbReference type="Gene3D" id="3.30.460.30">
    <property type="entry name" value="Glutamyl-tRNA reductase, N-terminal domain"/>
    <property type="match status" value="1"/>
</dbReference>
<dbReference type="GO" id="GO:0050661">
    <property type="term" value="F:NADP binding"/>
    <property type="evidence" value="ECO:0007669"/>
    <property type="project" value="InterPro"/>
</dbReference>
<evidence type="ECO:0000313" key="17">
    <source>
        <dbReference type="Proteomes" id="UP000320679"/>
    </source>
</evidence>
<organism evidence="16 17">
    <name type="scientific">Aerophobetes bacterium</name>
    <dbReference type="NCBI Taxonomy" id="2030807"/>
    <lineage>
        <taxon>Bacteria</taxon>
        <taxon>Candidatus Aerophobota</taxon>
    </lineage>
</organism>
<accession>A0A523ULZ3</accession>
<dbReference type="EMBL" id="SOJK01000263">
    <property type="protein sequence ID" value="TET43552.1"/>
    <property type="molecule type" value="Genomic_DNA"/>
</dbReference>
<evidence type="ECO:0000313" key="16">
    <source>
        <dbReference type="EMBL" id="TET43552.1"/>
    </source>
</evidence>
<dbReference type="AlphaFoldDB" id="A0A523ULZ3"/>
<feature type="binding site" evidence="9 11">
    <location>
        <position position="125"/>
    </location>
    <ligand>
        <name>substrate</name>
    </ligand>
</feature>
<evidence type="ECO:0000256" key="13">
    <source>
        <dbReference type="PIRSR" id="PIRSR000445-4"/>
    </source>
</evidence>
<comment type="function">
    <text evidence="9">Catalyzes the NADPH-dependent reduction of glutamyl-tRNA(Glu) to glutamate 1-semialdehyde (GSA).</text>
</comment>
<dbReference type="PANTHER" id="PTHR43013">
    <property type="entry name" value="GLUTAMYL-TRNA REDUCTASE"/>
    <property type="match status" value="1"/>
</dbReference>
<evidence type="ECO:0000256" key="7">
    <source>
        <dbReference type="ARBA" id="ARBA00047464"/>
    </source>
</evidence>
<feature type="domain" description="Quinate/shikimate 5-dehydrogenase/glutamyl-tRNA reductase" evidence="14">
    <location>
        <begin position="187"/>
        <end position="319"/>
    </location>
</feature>
<dbReference type="SUPFAM" id="SSF51735">
    <property type="entry name" value="NAD(P)-binding Rossmann-fold domains"/>
    <property type="match status" value="1"/>
</dbReference>
<feature type="binding site" evidence="9 12">
    <location>
        <begin position="205"/>
        <end position="210"/>
    </location>
    <ligand>
        <name>NADP(+)</name>
        <dbReference type="ChEBI" id="CHEBI:58349"/>
    </ligand>
</feature>
<dbReference type="PROSITE" id="PS00747">
    <property type="entry name" value="GLUTR"/>
    <property type="match status" value="1"/>
</dbReference>
<dbReference type="NCBIfam" id="TIGR01035">
    <property type="entry name" value="hemA"/>
    <property type="match status" value="1"/>
</dbReference>
<dbReference type="Proteomes" id="UP000320679">
    <property type="component" value="Unassembled WGS sequence"/>
</dbReference>
<dbReference type="SUPFAM" id="SSF69742">
    <property type="entry name" value="Glutamyl tRNA-reductase catalytic, N-terminal domain"/>
    <property type="match status" value="1"/>
</dbReference>
<evidence type="ECO:0000256" key="10">
    <source>
        <dbReference type="PIRSR" id="PIRSR000445-1"/>
    </source>
</evidence>
<dbReference type="EC" id="1.2.1.70" evidence="3 9"/>
<evidence type="ECO:0000256" key="4">
    <source>
        <dbReference type="ARBA" id="ARBA00022857"/>
    </source>
</evidence>
<feature type="domain" description="Glutamyl-tRNA reductase N-terminal" evidence="15">
    <location>
        <begin position="23"/>
        <end position="172"/>
    </location>
</feature>
<dbReference type="GO" id="GO:0019353">
    <property type="term" value="P:protoporphyrinogen IX biosynthetic process from glutamate"/>
    <property type="evidence" value="ECO:0007669"/>
    <property type="project" value="TreeGrafter"/>
</dbReference>
<feature type="site" description="Important for activity" evidence="9 13">
    <location>
        <position position="115"/>
    </location>
</feature>
<dbReference type="InterPro" id="IPR036343">
    <property type="entry name" value="GluRdtase_N_sf"/>
</dbReference>
<name>A0A523ULZ3_UNCAE</name>
<evidence type="ECO:0000256" key="1">
    <source>
        <dbReference type="ARBA" id="ARBA00005059"/>
    </source>
</evidence>
<dbReference type="FunFam" id="3.40.50.720:FF:000031">
    <property type="entry name" value="Glutamyl-tRNA reductase"/>
    <property type="match status" value="1"/>
</dbReference>
<dbReference type="InterPro" id="IPR015895">
    <property type="entry name" value="4pyrrol_synth_GluRdtase_N"/>
</dbReference>
<reference evidence="16 17" key="1">
    <citation type="submission" date="2019-03" db="EMBL/GenBank/DDBJ databases">
        <title>Metabolic potential of uncultured bacteria and archaea associated with petroleum seepage in deep-sea sediments.</title>
        <authorList>
            <person name="Dong X."/>
            <person name="Hubert C."/>
        </authorList>
    </citation>
    <scope>NUCLEOTIDE SEQUENCE [LARGE SCALE GENOMIC DNA]</scope>
    <source>
        <strain evidence="16">E29_bin78</strain>
    </source>
</reference>
<evidence type="ECO:0000259" key="14">
    <source>
        <dbReference type="Pfam" id="PF01488"/>
    </source>
</evidence>
<comment type="domain">
    <text evidence="9">Possesses an unusual extended V-shaped dimeric structure with each monomer consisting of three distinct domains arranged along a curved 'spinal' alpha-helix. The N-terminal catalytic domain specifically recognizes the glutamate moiety of the substrate. The second domain is the NADPH-binding domain, and the third C-terminal domain is responsible for dimerization.</text>
</comment>
<proteinExistence type="inferred from homology"/>
<protein>
    <recommendedName>
        <fullName evidence="8 9">Glutamyl-tRNA reductase</fullName>
        <shortName evidence="9">GluTR</shortName>
        <ecNumber evidence="3 9">1.2.1.70</ecNumber>
    </recommendedName>
</protein>
<dbReference type="InterPro" id="IPR000343">
    <property type="entry name" value="4pyrrol_synth_GluRdtase"/>
</dbReference>
<dbReference type="InterPro" id="IPR018214">
    <property type="entry name" value="GluRdtase_CS"/>
</dbReference>
<dbReference type="InterPro" id="IPR036291">
    <property type="entry name" value="NAD(P)-bd_dom_sf"/>
</dbReference>
<evidence type="ECO:0000256" key="11">
    <source>
        <dbReference type="PIRSR" id="PIRSR000445-2"/>
    </source>
</evidence>
<evidence type="ECO:0000256" key="6">
    <source>
        <dbReference type="ARBA" id="ARBA00023244"/>
    </source>
</evidence>
<keyword evidence="4 9" id="KW-0521">NADP</keyword>
<keyword evidence="5 9" id="KW-0560">Oxidoreductase</keyword>
<feature type="active site" description="Nucleophile" evidence="9 10">
    <location>
        <position position="67"/>
    </location>
</feature>
<feature type="binding site" evidence="9 11">
    <location>
        <position position="136"/>
    </location>
    <ligand>
        <name>substrate</name>
    </ligand>
</feature>
<dbReference type="Pfam" id="PF05201">
    <property type="entry name" value="GlutR_N"/>
    <property type="match status" value="1"/>
</dbReference>
<comment type="catalytic activity">
    <reaction evidence="7 9">
        <text>(S)-4-amino-5-oxopentanoate + tRNA(Glu) + NADP(+) = L-glutamyl-tRNA(Glu) + NADPH + H(+)</text>
        <dbReference type="Rhea" id="RHEA:12344"/>
        <dbReference type="Rhea" id="RHEA-COMP:9663"/>
        <dbReference type="Rhea" id="RHEA-COMP:9680"/>
        <dbReference type="ChEBI" id="CHEBI:15378"/>
        <dbReference type="ChEBI" id="CHEBI:57501"/>
        <dbReference type="ChEBI" id="CHEBI:57783"/>
        <dbReference type="ChEBI" id="CHEBI:58349"/>
        <dbReference type="ChEBI" id="CHEBI:78442"/>
        <dbReference type="ChEBI" id="CHEBI:78520"/>
        <dbReference type="EC" id="1.2.1.70"/>
    </reaction>
</comment>
<sequence>MPNGKYILFDREIGRGEAVLLMVGMNHITVPLRIREKLRVNETSLNRFIRLLRVYEGRAEGVILCTCNRVEVYVWVKKTEAAISSIKEFLQDNYGGDEKLDPFLCTLTGEEVISHLFRVSAGLDSQVIGEDQILGQVKKAYRLSREVNATDGFLKPLFHRAVSIGKKVREKTEISRGKVSVGSVGVELAKKTLVSLRDKTILVLGAGKISELVGANLANEGVKAIVVSNRSYQKACHLAQALKGKAVRFDRLEEGLRQADIVISSTAASHYVIRKSMLKEVMDKRDKPLLFIDLALPRDIEPAAADLEGVTLYNMEDLDLVIKGNMVKRRKEAKKAEEIVKKEAQEFEEKMKKTGWNQSYAGV</sequence>
<dbReference type="PANTHER" id="PTHR43013:SF1">
    <property type="entry name" value="GLUTAMYL-TRNA REDUCTASE"/>
    <property type="match status" value="1"/>
</dbReference>
<evidence type="ECO:0000256" key="9">
    <source>
        <dbReference type="HAMAP-Rule" id="MF_00087"/>
    </source>
</evidence>
<feature type="binding site" evidence="9 11">
    <location>
        <begin position="66"/>
        <end position="69"/>
    </location>
    <ligand>
        <name>substrate</name>
    </ligand>
</feature>
<comment type="pathway">
    <text evidence="1 9">Porphyrin-containing compound metabolism; protoporphyrin-IX biosynthesis; 5-aminolevulinate from L-glutamyl-tRNA(Glu): step 1/2.</text>
</comment>
<keyword evidence="6 9" id="KW-0627">Porphyrin biosynthesis</keyword>
<dbReference type="Gene3D" id="3.40.50.720">
    <property type="entry name" value="NAD(P)-binding Rossmann-like Domain"/>
    <property type="match status" value="1"/>
</dbReference>
<evidence type="ECO:0000256" key="12">
    <source>
        <dbReference type="PIRSR" id="PIRSR000445-3"/>
    </source>
</evidence>
<dbReference type="InterPro" id="IPR006151">
    <property type="entry name" value="Shikm_DH/Glu-tRNA_Rdtase"/>
</dbReference>
<evidence type="ECO:0000256" key="8">
    <source>
        <dbReference type="ARBA" id="ARBA00068659"/>
    </source>
</evidence>
<gene>
    <name evidence="9" type="primary">hemA</name>
    <name evidence="16" type="ORF">E3J59_06310</name>
</gene>
<feature type="binding site" evidence="9 11">
    <location>
        <begin position="130"/>
        <end position="132"/>
    </location>
    <ligand>
        <name>substrate</name>
    </ligand>
</feature>
<dbReference type="FunFam" id="3.30.460.30:FF:000001">
    <property type="entry name" value="Glutamyl-tRNA reductase"/>
    <property type="match status" value="1"/>
</dbReference>
<comment type="caution">
    <text evidence="16">The sequence shown here is derived from an EMBL/GenBank/DDBJ whole genome shotgun (WGS) entry which is preliminary data.</text>
</comment>
<dbReference type="CDD" id="cd05213">
    <property type="entry name" value="NAD_bind_Glutamyl_tRNA_reduct"/>
    <property type="match status" value="1"/>
</dbReference>
<dbReference type="Pfam" id="PF01488">
    <property type="entry name" value="Shikimate_DH"/>
    <property type="match status" value="1"/>
</dbReference>
<dbReference type="PIRSF" id="PIRSF000445">
    <property type="entry name" value="4pyrrol_synth_GluRdtase"/>
    <property type="match status" value="1"/>
</dbReference>